<organism evidence="2 3">
    <name type="scientific">Saponaria officinalis</name>
    <name type="common">Common soapwort</name>
    <name type="synonym">Lychnis saponaria</name>
    <dbReference type="NCBI Taxonomy" id="3572"/>
    <lineage>
        <taxon>Eukaryota</taxon>
        <taxon>Viridiplantae</taxon>
        <taxon>Streptophyta</taxon>
        <taxon>Embryophyta</taxon>
        <taxon>Tracheophyta</taxon>
        <taxon>Spermatophyta</taxon>
        <taxon>Magnoliopsida</taxon>
        <taxon>eudicotyledons</taxon>
        <taxon>Gunneridae</taxon>
        <taxon>Pentapetalae</taxon>
        <taxon>Caryophyllales</taxon>
        <taxon>Caryophyllaceae</taxon>
        <taxon>Caryophylleae</taxon>
        <taxon>Saponaria</taxon>
    </lineage>
</organism>
<dbReference type="Pfam" id="PF22936">
    <property type="entry name" value="Pol_BBD"/>
    <property type="match status" value="1"/>
</dbReference>
<keyword evidence="3" id="KW-1185">Reference proteome</keyword>
<dbReference type="Proteomes" id="UP001443914">
    <property type="component" value="Unassembled WGS sequence"/>
</dbReference>
<name>A0AAW1JLA5_SAPOF</name>
<accession>A0AAW1JLA5</accession>
<evidence type="ECO:0000313" key="3">
    <source>
        <dbReference type="Proteomes" id="UP001443914"/>
    </source>
</evidence>
<dbReference type="Pfam" id="PF14223">
    <property type="entry name" value="Retrotran_gag_2"/>
    <property type="match status" value="1"/>
</dbReference>
<proteinExistence type="predicted"/>
<sequence>MRMSLKSRRKFGFCDGSITKPTDKFLLDQWKVVQCTVVQWIMHSIDPSLKDSISYCEDAKLLWTDLQDQFSVIDGAKIQALKTQLHECRQSKGMSVTTYYGNLKVLWEALATHEPPFACKCGCCNCGIAKDALARQDSERLHKFLMGLDSSLYGTLRSNQLALDPLPSLSRAYNGVLQEERVRASSSVAVDLSDVMAYAVRREPSTSGAPDWRALREAERQERRKLHCTHCSASGHEAQSCFIKSQKFPDWWGDRPRTLEEMRSCTGSSSIRTPARANVLTAELRPTSSQDRLSGMSYEWIIDTGASRHVTGDVHWLTEMHSIPPYPVSLPNGYTVSATVAGTVHLTASLSLRDVLFIPS</sequence>
<dbReference type="InterPro" id="IPR054722">
    <property type="entry name" value="PolX-like_BBD"/>
</dbReference>
<dbReference type="EMBL" id="JBDFQZ010000007">
    <property type="protein sequence ID" value="KAK9705059.1"/>
    <property type="molecule type" value="Genomic_DNA"/>
</dbReference>
<comment type="caution">
    <text evidence="2">The sequence shown here is derived from an EMBL/GenBank/DDBJ whole genome shotgun (WGS) entry which is preliminary data.</text>
</comment>
<dbReference type="AlphaFoldDB" id="A0AAW1JLA5"/>
<dbReference type="PANTHER" id="PTHR37610:SF101">
    <property type="entry name" value="(RAPE) HYPOTHETICAL PROTEIN"/>
    <property type="match status" value="1"/>
</dbReference>
<gene>
    <name evidence="2" type="ORF">RND81_07G030700</name>
</gene>
<dbReference type="PANTHER" id="PTHR37610">
    <property type="entry name" value="CCHC-TYPE DOMAIN-CONTAINING PROTEIN"/>
    <property type="match status" value="1"/>
</dbReference>
<reference evidence="2" key="1">
    <citation type="submission" date="2024-03" db="EMBL/GenBank/DDBJ databases">
        <title>WGS assembly of Saponaria officinalis var. Norfolk2.</title>
        <authorList>
            <person name="Jenkins J."/>
            <person name="Shu S."/>
            <person name="Grimwood J."/>
            <person name="Barry K."/>
            <person name="Goodstein D."/>
            <person name="Schmutz J."/>
            <person name="Leebens-Mack J."/>
            <person name="Osbourn A."/>
        </authorList>
    </citation>
    <scope>NUCLEOTIDE SEQUENCE [LARGE SCALE GENOMIC DNA]</scope>
    <source>
        <strain evidence="2">JIC</strain>
    </source>
</reference>
<evidence type="ECO:0000259" key="1">
    <source>
        <dbReference type="Pfam" id="PF22936"/>
    </source>
</evidence>
<evidence type="ECO:0000313" key="2">
    <source>
        <dbReference type="EMBL" id="KAK9705059.1"/>
    </source>
</evidence>
<protein>
    <recommendedName>
        <fullName evidence="1">Retrovirus-related Pol polyprotein from transposon TNT 1-94-like beta-barrel domain-containing protein</fullName>
    </recommendedName>
</protein>
<feature type="domain" description="Retrovirus-related Pol polyprotein from transposon TNT 1-94-like beta-barrel" evidence="1">
    <location>
        <begin position="300"/>
        <end position="360"/>
    </location>
</feature>